<evidence type="ECO:0000313" key="3">
    <source>
        <dbReference type="Proteomes" id="UP000635606"/>
    </source>
</evidence>
<evidence type="ECO:0000313" key="2">
    <source>
        <dbReference type="EMBL" id="GIJ66824.1"/>
    </source>
</evidence>
<feature type="transmembrane region" description="Helical" evidence="1">
    <location>
        <begin position="6"/>
        <end position="25"/>
    </location>
</feature>
<evidence type="ECO:0008006" key="4">
    <source>
        <dbReference type="Google" id="ProtNLM"/>
    </source>
</evidence>
<keyword evidence="1" id="KW-0812">Transmembrane</keyword>
<protein>
    <recommendedName>
        <fullName evidence="4">Secreted protein</fullName>
    </recommendedName>
</protein>
<proteinExistence type="predicted"/>
<accession>A0A8J3ZN24</accession>
<organism evidence="2 3">
    <name type="scientific">Virgisporangium ochraceum</name>
    <dbReference type="NCBI Taxonomy" id="65505"/>
    <lineage>
        <taxon>Bacteria</taxon>
        <taxon>Bacillati</taxon>
        <taxon>Actinomycetota</taxon>
        <taxon>Actinomycetes</taxon>
        <taxon>Micromonosporales</taxon>
        <taxon>Micromonosporaceae</taxon>
        <taxon>Virgisporangium</taxon>
    </lineage>
</organism>
<dbReference type="EMBL" id="BOPH01000021">
    <property type="protein sequence ID" value="GIJ66824.1"/>
    <property type="molecule type" value="Genomic_DNA"/>
</dbReference>
<keyword evidence="1" id="KW-1133">Transmembrane helix</keyword>
<gene>
    <name evidence="2" type="ORF">Voc01_017410</name>
</gene>
<keyword evidence="3" id="KW-1185">Reference proteome</keyword>
<sequence length="93" mass="10200">MTWQEAVMGASGIAFVLVVTVAIIIQGGATWRARMVVAREEAHRRLAEDALAAQRQTAERLDTVLAELAVVREKTATLERTLAEVGEPWQSAR</sequence>
<evidence type="ECO:0000256" key="1">
    <source>
        <dbReference type="SAM" id="Phobius"/>
    </source>
</evidence>
<dbReference type="Proteomes" id="UP000635606">
    <property type="component" value="Unassembled WGS sequence"/>
</dbReference>
<comment type="caution">
    <text evidence="2">The sequence shown here is derived from an EMBL/GenBank/DDBJ whole genome shotgun (WGS) entry which is preliminary data.</text>
</comment>
<dbReference type="RefSeq" id="WP_203926795.1">
    <property type="nucleotide sequence ID" value="NZ_BOPH01000021.1"/>
</dbReference>
<dbReference type="AlphaFoldDB" id="A0A8J3ZN24"/>
<name>A0A8J3ZN24_9ACTN</name>
<reference evidence="2" key="1">
    <citation type="submission" date="2021-01" db="EMBL/GenBank/DDBJ databases">
        <title>Whole genome shotgun sequence of Virgisporangium ochraceum NBRC 16418.</title>
        <authorList>
            <person name="Komaki H."/>
            <person name="Tamura T."/>
        </authorList>
    </citation>
    <scope>NUCLEOTIDE SEQUENCE</scope>
    <source>
        <strain evidence="2">NBRC 16418</strain>
    </source>
</reference>
<keyword evidence="1" id="KW-0472">Membrane</keyword>